<accession>A0A1P8EEF2</accession>
<evidence type="ECO:0000313" key="4">
    <source>
        <dbReference type="EMBL" id="APV34576.1"/>
    </source>
</evidence>
<dbReference type="STRING" id="487316.BEN76_00465"/>
<dbReference type="KEGG" id="asol:BEN76_00465"/>
<dbReference type="EMBL" id="CP016896">
    <property type="protein sequence ID" value="APV34576.1"/>
    <property type="molecule type" value="Genomic_DNA"/>
</dbReference>
<dbReference type="InterPro" id="IPR009061">
    <property type="entry name" value="DNA-bd_dom_put_sf"/>
</dbReference>
<dbReference type="Pfam" id="PF13411">
    <property type="entry name" value="MerR_1"/>
    <property type="match status" value="1"/>
</dbReference>
<dbReference type="AlphaFoldDB" id="A0A1P8EEF2"/>
<dbReference type="GO" id="GO:0003700">
    <property type="term" value="F:DNA-binding transcription factor activity"/>
    <property type="evidence" value="ECO:0007669"/>
    <property type="project" value="InterPro"/>
</dbReference>
<proteinExistence type="predicted"/>
<name>A0A1P8EEF2_9GAMM</name>
<dbReference type="GO" id="GO:0003677">
    <property type="term" value="F:DNA binding"/>
    <property type="evidence" value="ECO:0007669"/>
    <property type="project" value="UniProtKB-KW"/>
</dbReference>
<feature type="domain" description="HTH merR-type" evidence="3">
    <location>
        <begin position="3"/>
        <end position="71"/>
    </location>
</feature>
<dbReference type="SUPFAM" id="SSF46955">
    <property type="entry name" value="Putative DNA-binding domain"/>
    <property type="match status" value="1"/>
</dbReference>
<gene>
    <name evidence="4" type="ORF">BEN76_00465</name>
</gene>
<dbReference type="RefSeq" id="WP_076031938.1">
    <property type="nucleotide sequence ID" value="NZ_CP016896.1"/>
</dbReference>
<dbReference type="PRINTS" id="PR00040">
    <property type="entry name" value="HTHMERR"/>
</dbReference>
<dbReference type="InterPro" id="IPR047057">
    <property type="entry name" value="MerR_fam"/>
</dbReference>
<protein>
    <recommendedName>
        <fullName evidence="3">HTH merR-type domain-containing protein</fullName>
    </recommendedName>
</protein>
<sequence length="136" mass="15408">MNEITISTLVRQTGLTSSALRYYERMGLIRSIGRKGLQRVFSEQVLEQLALIELGKKAGFSIAEIKAMLGRPDSQVDKLKLEEKAQELEQKIRELESLRKMLNHATQCSFVNPLECPKFKRIMVLSKAGSVLITKD</sequence>
<feature type="coiled-coil region" evidence="2">
    <location>
        <begin position="71"/>
        <end position="105"/>
    </location>
</feature>
<reference evidence="4 5" key="1">
    <citation type="submission" date="2016-08" db="EMBL/GenBank/DDBJ databases">
        <title>Complete genome sequence of Acinetobacter baylyi strain GFJ2.</title>
        <authorList>
            <person name="Tabata M."/>
            <person name="Kuboki S."/>
            <person name="Gibu N."/>
            <person name="Kinouchi Y."/>
            <person name="Vangnai A."/>
            <person name="Kasai D."/>
            <person name="Fukuda M."/>
        </authorList>
    </citation>
    <scope>NUCLEOTIDE SEQUENCE [LARGE SCALE GENOMIC DNA]</scope>
    <source>
        <strain evidence="4 5">GFJ2</strain>
    </source>
</reference>
<keyword evidence="2" id="KW-0175">Coiled coil</keyword>
<evidence type="ECO:0000256" key="1">
    <source>
        <dbReference type="ARBA" id="ARBA00023125"/>
    </source>
</evidence>
<dbReference type="SMART" id="SM00422">
    <property type="entry name" value="HTH_MERR"/>
    <property type="match status" value="1"/>
</dbReference>
<dbReference type="eggNOG" id="COG0789">
    <property type="taxonomic scope" value="Bacteria"/>
</dbReference>
<organism evidence="4 5">
    <name type="scientific">Acinetobacter soli</name>
    <dbReference type="NCBI Taxonomy" id="487316"/>
    <lineage>
        <taxon>Bacteria</taxon>
        <taxon>Pseudomonadati</taxon>
        <taxon>Pseudomonadota</taxon>
        <taxon>Gammaproteobacteria</taxon>
        <taxon>Moraxellales</taxon>
        <taxon>Moraxellaceae</taxon>
        <taxon>Acinetobacter</taxon>
    </lineage>
</organism>
<keyword evidence="1" id="KW-0238">DNA-binding</keyword>
<dbReference type="InterPro" id="IPR000551">
    <property type="entry name" value="MerR-type_HTH_dom"/>
</dbReference>
<evidence type="ECO:0000313" key="5">
    <source>
        <dbReference type="Proteomes" id="UP000185674"/>
    </source>
</evidence>
<dbReference type="PROSITE" id="PS50937">
    <property type="entry name" value="HTH_MERR_2"/>
    <property type="match status" value="1"/>
</dbReference>
<dbReference type="Proteomes" id="UP000185674">
    <property type="component" value="Chromosome"/>
</dbReference>
<dbReference type="PANTHER" id="PTHR30204">
    <property type="entry name" value="REDOX-CYCLING DRUG-SENSING TRANSCRIPTIONAL ACTIVATOR SOXR"/>
    <property type="match status" value="1"/>
</dbReference>
<dbReference type="CDD" id="cd04781">
    <property type="entry name" value="HTH_MerR-like_sg6"/>
    <property type="match status" value="1"/>
</dbReference>
<dbReference type="Gene3D" id="1.10.1660.10">
    <property type="match status" value="1"/>
</dbReference>
<evidence type="ECO:0000256" key="2">
    <source>
        <dbReference type="SAM" id="Coils"/>
    </source>
</evidence>
<dbReference type="PANTHER" id="PTHR30204:SF97">
    <property type="entry name" value="MERR FAMILY REGULATORY PROTEIN"/>
    <property type="match status" value="1"/>
</dbReference>
<evidence type="ECO:0000259" key="3">
    <source>
        <dbReference type="PROSITE" id="PS50937"/>
    </source>
</evidence>